<dbReference type="InterPro" id="IPR016130">
    <property type="entry name" value="Tyr_Pase_AS"/>
</dbReference>
<keyword evidence="6" id="KW-1133">Transmembrane helix</keyword>
<keyword evidence="10" id="KW-1185">Reference proteome</keyword>
<reference evidence="9" key="1">
    <citation type="submission" date="2021-12" db="EMBL/GenBank/DDBJ databases">
        <authorList>
            <person name="King R."/>
        </authorList>
    </citation>
    <scope>NUCLEOTIDE SEQUENCE</scope>
</reference>
<dbReference type="GO" id="GO:0007165">
    <property type="term" value="P:signal transduction"/>
    <property type="evidence" value="ECO:0007669"/>
    <property type="project" value="TreeGrafter"/>
</dbReference>
<sequence>MLSNLLLCQNHEDLPTHESFFSQHYLPFVGIDNDVKMGVLPVDNTIDQSELYFKRPWRPDWTVTQLTAFVGVSVGFLLLILVWLRRQMSAGSSPEIEDEKLKEENKSSLREAIAAHEEPVIEEKISPLTLAPLTTTPPLPPVTTGLRTSIIQSSHLRCETIKKKEIVLVKTKGLLERRGSSANLTIGVLHPSEKVPPPVTPTKECTAEEYLMSVGNVLSRSQLKSSLNDIRGLHKEFWDIPLNHPEKSTVAGCGVKNRYRTILPNDKTRVRINGDETLDGYINANFIKGFGDEKAFIATQGPLPNTVIDFWSMVWCENVPAIVMITRLLEKSCPKCEAYFPTGKDESCKYGEISVTVQSIQIKGGYVIRKLDVQKGDETRCVLHFWYDSWPDHKAPPNLYSLLYLIKDVELSRFCLPLKFNSPGPARSPRVRKASSLEEDSISKDSCRFESESPVSLRGSTPILPCSHLSFDQYETETYSDSPFFTETRSKEEEVSTLSDNYLTASESLYSWDDALSSPNVKGKKSSPLSKDDERKTEVKYSPLVSKWQSSLESVDEISCSSEVSSSVPSGKKNSSDDSALGRYYPSSAGYCESPRGKTRSRPFFFNFENVSLEKTKSLDNSQLSCSLSKLRKPDSSPSNRSDVFSFENLSIESEEPEPRSKPKLRRATEMSTDSSIWSQPSPDYLFEVYGSPSSEAPEVQEPQEMVSSASVSFSEPTVGTKRQGPVVVHCSAGVGRTGCFIAISLGCSQLRETNSVDVLGIVSRMRCDRGGMVQSAEQYECIHRALALFEQCMPEETEGPKEPESK</sequence>
<dbReference type="PANTHER" id="PTHR46198:SF4">
    <property type="entry name" value="PROTEIN-TYROSINE-PHOSPHATASE"/>
    <property type="match status" value="1"/>
</dbReference>
<dbReference type="GO" id="GO:0005886">
    <property type="term" value="C:plasma membrane"/>
    <property type="evidence" value="ECO:0007669"/>
    <property type="project" value="TreeGrafter"/>
</dbReference>
<dbReference type="GO" id="GO:0019901">
    <property type="term" value="F:protein kinase binding"/>
    <property type="evidence" value="ECO:0007669"/>
    <property type="project" value="TreeGrafter"/>
</dbReference>
<dbReference type="GO" id="GO:0005829">
    <property type="term" value="C:cytosol"/>
    <property type="evidence" value="ECO:0007669"/>
    <property type="project" value="TreeGrafter"/>
</dbReference>
<dbReference type="PRINTS" id="PR00700">
    <property type="entry name" value="PRTYPHPHTASE"/>
</dbReference>
<protein>
    <recommendedName>
        <fullName evidence="1">protein-tyrosine-phosphatase</fullName>
        <ecNumber evidence="1">3.1.3.48</ecNumber>
    </recommendedName>
</protein>
<dbReference type="InterPro" id="IPR000242">
    <property type="entry name" value="PTP_cat"/>
</dbReference>
<dbReference type="Gene3D" id="3.90.190.10">
    <property type="entry name" value="Protein tyrosine phosphatase superfamily"/>
    <property type="match status" value="2"/>
</dbReference>
<dbReference type="PROSITE" id="PS50055">
    <property type="entry name" value="TYR_PHOSPHATASE_PTP"/>
    <property type="match status" value="1"/>
</dbReference>
<dbReference type="PRINTS" id="PR01778">
    <property type="entry name" value="KIMPTPASE"/>
</dbReference>
<dbReference type="GO" id="GO:0030054">
    <property type="term" value="C:cell junction"/>
    <property type="evidence" value="ECO:0007669"/>
    <property type="project" value="TreeGrafter"/>
</dbReference>
<name>A0A9P0F065_BEMTA</name>
<feature type="region of interest" description="Disordered" evidence="5">
    <location>
        <begin position="628"/>
        <end position="677"/>
    </location>
</feature>
<evidence type="ECO:0000256" key="1">
    <source>
        <dbReference type="ARBA" id="ARBA00013064"/>
    </source>
</evidence>
<dbReference type="EMBL" id="OU963871">
    <property type="protein sequence ID" value="CAH0383252.1"/>
    <property type="molecule type" value="Genomic_DNA"/>
</dbReference>
<feature type="transmembrane region" description="Helical" evidence="6">
    <location>
        <begin position="63"/>
        <end position="84"/>
    </location>
</feature>
<dbReference type="SMART" id="SM00194">
    <property type="entry name" value="PTPc"/>
    <property type="match status" value="1"/>
</dbReference>
<evidence type="ECO:0000256" key="6">
    <source>
        <dbReference type="SAM" id="Phobius"/>
    </source>
</evidence>
<organism evidence="9 10">
    <name type="scientific">Bemisia tabaci</name>
    <name type="common">Sweetpotato whitefly</name>
    <name type="synonym">Aleurodes tabaci</name>
    <dbReference type="NCBI Taxonomy" id="7038"/>
    <lineage>
        <taxon>Eukaryota</taxon>
        <taxon>Metazoa</taxon>
        <taxon>Ecdysozoa</taxon>
        <taxon>Arthropoda</taxon>
        <taxon>Hexapoda</taxon>
        <taxon>Insecta</taxon>
        <taxon>Pterygota</taxon>
        <taxon>Neoptera</taxon>
        <taxon>Paraneoptera</taxon>
        <taxon>Hemiptera</taxon>
        <taxon>Sternorrhyncha</taxon>
        <taxon>Aleyrodoidea</taxon>
        <taxon>Aleyrodidae</taxon>
        <taxon>Aleyrodinae</taxon>
        <taxon>Bemisia</taxon>
    </lineage>
</organism>
<keyword evidence="2" id="KW-0597">Phosphoprotein</keyword>
<dbReference type="EC" id="3.1.3.48" evidence="1"/>
<keyword evidence="4" id="KW-0904">Protein phosphatase</keyword>
<keyword evidence="6" id="KW-0472">Membrane</keyword>
<dbReference type="InterPro" id="IPR000387">
    <property type="entry name" value="Tyr_Pase_dom"/>
</dbReference>
<dbReference type="AlphaFoldDB" id="A0A9P0F065"/>
<dbReference type="KEGG" id="btab:109037847"/>
<evidence type="ECO:0000256" key="5">
    <source>
        <dbReference type="SAM" id="MobiDB-lite"/>
    </source>
</evidence>
<evidence type="ECO:0000313" key="10">
    <source>
        <dbReference type="Proteomes" id="UP001152759"/>
    </source>
</evidence>
<evidence type="ECO:0000256" key="3">
    <source>
        <dbReference type="ARBA" id="ARBA00022801"/>
    </source>
</evidence>
<keyword evidence="6" id="KW-0812">Transmembrane</keyword>
<keyword evidence="3" id="KW-0378">Hydrolase</keyword>
<dbReference type="Pfam" id="PF00102">
    <property type="entry name" value="Y_phosphatase"/>
    <property type="match status" value="2"/>
</dbReference>
<feature type="domain" description="Tyrosine specific protein phosphatases" evidence="8">
    <location>
        <begin position="704"/>
        <end position="781"/>
    </location>
</feature>
<gene>
    <name evidence="9" type="ORF">BEMITA_LOCUS2715</name>
</gene>
<dbReference type="GO" id="GO:0004725">
    <property type="term" value="F:protein tyrosine phosphatase activity"/>
    <property type="evidence" value="ECO:0007669"/>
    <property type="project" value="UniProtKB-EC"/>
</dbReference>
<dbReference type="PROSITE" id="PS50056">
    <property type="entry name" value="TYR_PHOSPHATASE_2"/>
    <property type="match status" value="1"/>
</dbReference>
<dbReference type="PROSITE" id="PS00383">
    <property type="entry name" value="TYR_PHOSPHATASE_1"/>
    <property type="match status" value="1"/>
</dbReference>
<evidence type="ECO:0000313" key="9">
    <source>
        <dbReference type="EMBL" id="CAH0383252.1"/>
    </source>
</evidence>
<dbReference type="InterPro" id="IPR029021">
    <property type="entry name" value="Prot-tyrosine_phosphatase-like"/>
</dbReference>
<dbReference type="SUPFAM" id="SSF52799">
    <property type="entry name" value="(Phosphotyrosine protein) phosphatases II"/>
    <property type="match status" value="2"/>
</dbReference>
<evidence type="ECO:0000256" key="2">
    <source>
        <dbReference type="ARBA" id="ARBA00022553"/>
    </source>
</evidence>
<evidence type="ECO:0000259" key="7">
    <source>
        <dbReference type="PROSITE" id="PS50055"/>
    </source>
</evidence>
<evidence type="ECO:0000259" key="8">
    <source>
        <dbReference type="PROSITE" id="PS50056"/>
    </source>
</evidence>
<evidence type="ECO:0000256" key="4">
    <source>
        <dbReference type="ARBA" id="ARBA00022912"/>
    </source>
</evidence>
<accession>A0A9P0F065</accession>
<proteinExistence type="predicted"/>
<dbReference type="InterPro" id="IPR008356">
    <property type="entry name" value="Tyr_Pase_KIM-con"/>
</dbReference>
<feature type="domain" description="Tyrosine-protein phosphatase" evidence="7">
    <location>
        <begin position="256"/>
        <end position="790"/>
    </location>
</feature>
<dbReference type="Proteomes" id="UP001152759">
    <property type="component" value="Chromosome 10"/>
</dbReference>
<dbReference type="SMART" id="SM00404">
    <property type="entry name" value="PTPc_motif"/>
    <property type="match status" value="1"/>
</dbReference>
<dbReference type="PANTHER" id="PTHR46198">
    <property type="entry name" value="PROTEIN-TYROSINE-PHOSPHATASE"/>
    <property type="match status" value="1"/>
</dbReference>
<dbReference type="GO" id="GO:0048666">
    <property type="term" value="P:neuron development"/>
    <property type="evidence" value="ECO:0007669"/>
    <property type="project" value="UniProtKB-ARBA"/>
</dbReference>
<dbReference type="InterPro" id="IPR003595">
    <property type="entry name" value="Tyr_Pase_cat"/>
</dbReference>